<protein>
    <submittedName>
        <fullName evidence="3">Uncharacterized protein</fullName>
    </submittedName>
</protein>
<dbReference type="EMBL" id="LAZR01000151">
    <property type="protein sequence ID" value="KKN86105.1"/>
    <property type="molecule type" value="Genomic_DNA"/>
</dbReference>
<feature type="transmembrane region" description="Helical" evidence="2">
    <location>
        <begin position="27"/>
        <end position="49"/>
    </location>
</feature>
<evidence type="ECO:0000256" key="1">
    <source>
        <dbReference type="SAM" id="MobiDB-lite"/>
    </source>
</evidence>
<feature type="region of interest" description="Disordered" evidence="1">
    <location>
        <begin position="1"/>
        <end position="20"/>
    </location>
</feature>
<keyword evidence="2" id="KW-0472">Membrane</keyword>
<accession>A0A0F9TYN3</accession>
<comment type="caution">
    <text evidence="3">The sequence shown here is derived from an EMBL/GenBank/DDBJ whole genome shotgun (WGS) entry which is preliminary data.</text>
</comment>
<name>A0A0F9TYN3_9ZZZZ</name>
<keyword evidence="2" id="KW-0812">Transmembrane</keyword>
<dbReference type="AlphaFoldDB" id="A0A0F9TYN3"/>
<keyword evidence="2" id="KW-1133">Transmembrane helix</keyword>
<evidence type="ECO:0000256" key="2">
    <source>
        <dbReference type="SAM" id="Phobius"/>
    </source>
</evidence>
<organism evidence="3">
    <name type="scientific">marine sediment metagenome</name>
    <dbReference type="NCBI Taxonomy" id="412755"/>
    <lineage>
        <taxon>unclassified sequences</taxon>
        <taxon>metagenomes</taxon>
        <taxon>ecological metagenomes</taxon>
    </lineage>
</organism>
<evidence type="ECO:0000313" key="3">
    <source>
        <dbReference type="EMBL" id="KKN86105.1"/>
    </source>
</evidence>
<feature type="transmembrane region" description="Helical" evidence="2">
    <location>
        <begin position="61"/>
        <end position="80"/>
    </location>
</feature>
<gene>
    <name evidence="3" type="ORF">LCGC14_0271420</name>
</gene>
<reference evidence="3" key="1">
    <citation type="journal article" date="2015" name="Nature">
        <title>Complex archaea that bridge the gap between prokaryotes and eukaryotes.</title>
        <authorList>
            <person name="Spang A."/>
            <person name="Saw J.H."/>
            <person name="Jorgensen S.L."/>
            <person name="Zaremba-Niedzwiedzka K."/>
            <person name="Martijn J."/>
            <person name="Lind A.E."/>
            <person name="van Eijk R."/>
            <person name="Schleper C."/>
            <person name="Guy L."/>
            <person name="Ettema T.J."/>
        </authorList>
    </citation>
    <scope>NUCLEOTIDE SEQUENCE</scope>
</reference>
<proteinExistence type="predicted"/>
<sequence>MSRHVEAIDADTSDTSRKRPVPRAQGIIALSLAIVASVFAFFLAWPWWWDFSYWAESRIMWVIYFATGFVLAIYVFYAFFGSLRTLFEHDAIERAELVEQAEPDDTEGQS</sequence>